<feature type="region of interest" description="Disordered" evidence="1">
    <location>
        <begin position="709"/>
        <end position="739"/>
    </location>
</feature>
<evidence type="ECO:0008006" key="6">
    <source>
        <dbReference type="Google" id="ProtNLM"/>
    </source>
</evidence>
<evidence type="ECO:0000259" key="3">
    <source>
        <dbReference type="Pfam" id="PF23207"/>
    </source>
</evidence>
<reference evidence="4" key="1">
    <citation type="submission" date="2022-07" db="EMBL/GenBank/DDBJ databases">
        <title>Genome Sequence of Agrocybe chaxingu.</title>
        <authorList>
            <person name="Buettner E."/>
        </authorList>
    </citation>
    <scope>NUCLEOTIDE SEQUENCE</scope>
    <source>
        <strain evidence="4">MP-N11</strain>
    </source>
</reference>
<dbReference type="GO" id="GO:1902657">
    <property type="term" value="P:protein localization to prospore membrane"/>
    <property type="evidence" value="ECO:0007669"/>
    <property type="project" value="InterPro"/>
</dbReference>
<accession>A0A9W8MZD9</accession>
<sequence>MPERVIAQSEAQRKRAKLTLGSVFSLTLEPDRAHNGDRSEEVTRLLRENAFRFFLHRGGNAEDWGEEEEQDVVDDLVKRWKESEWGQLWSRRHHQRNNQSGQQEPHGRHYSPWTRARHRPVHAYDVSEVKGHEFFGRDHRQRHVLTARSSLDPTPVAPQIGVQTSNADSSTYNQAQTDAPTPASSRTGLLATRESDRERHAGSANGGPSSIDMLKKAKSEIYLRPSLVKDESKASARTDGEVLAVHAKGKAKVHYADLAEEEAAIAVPSRPQTPGPRPPEEVLERTNSTVDVNTSLAATAVPDETSESPSIDFHWGDVVLRGGYQYISMIYAESEAITQFDDSVHRTTRGLRYEDWGEFLVAWRRDSIEIYRDHNTPGKEWVTKRKHLCYVIPLRSSRTRISLYSFVDLTFCITCAPTTTRLNETSSRWIFSREKEGTNIFIFKVKSRSRAYDWAWQLWFVRCNFRLFIIHTSSRRRQMGGQVPKSIDIHNPRLSTKVTIDVPENEQTDTASLYRLFKRRNIIDLCMESLQAVPAYKYLIETEIRDGRSLQLSWRHKATLDWIWLDEDTYGQPREWSVLCGVAFKQSPQAPVLEIRVAQHAPTHLHLKDGTRISEPPGIEGYLERIRPNTQTKHQLYLATHNGYMFILNAYTPFPPLPPGLIPPLPSLSEAQNLRHTEIRRGTNQIMTATGVFDLRTIVALHDDDSASLQVFENPEERTPEDEEDEGGEAFLSKSGDRPRTRTRRSFELLLNTGHVIRFEAYSCRVAIEWIERLRALIVYWKRRHRMDAKQEIDLAQAQRPRLTPQTRVCHDEHEVPPEAPADLSSPYEAMDLLYNRLVQLFLVAGHLVRFKIGSHSMLYSAMKKKINLLDAYVCSGYLAAQTLPKGQYQPNAAPTPRRYQDGLETDDREEDMLFMICYRPQPQMMNADQDPTTTPVNSKSMPGLSAKHKMLVFKTRSVLERDAWCWALNSEIEKIVRAQKDREERLRSAGNLVELK</sequence>
<dbReference type="Pfam" id="PF15404">
    <property type="entry name" value="PH_4"/>
    <property type="match status" value="1"/>
</dbReference>
<name>A0A9W8MZD9_9AGAR</name>
<evidence type="ECO:0000259" key="2">
    <source>
        <dbReference type="Pfam" id="PF15404"/>
    </source>
</evidence>
<dbReference type="InterPro" id="IPR057379">
    <property type="entry name" value="PH_SPO71"/>
</dbReference>
<evidence type="ECO:0000313" key="5">
    <source>
        <dbReference type="Proteomes" id="UP001148786"/>
    </source>
</evidence>
<dbReference type="Proteomes" id="UP001148786">
    <property type="component" value="Unassembled WGS sequence"/>
</dbReference>
<feature type="domain" description="Mug56/Spo71 PH" evidence="2">
    <location>
        <begin position="841"/>
        <end position="973"/>
    </location>
</feature>
<feature type="region of interest" description="Disordered" evidence="1">
    <location>
        <begin position="91"/>
        <end position="116"/>
    </location>
</feature>
<feature type="domain" description="Prospore membrane adapter protein SPO71 PH" evidence="3">
    <location>
        <begin position="332"/>
        <end position="459"/>
    </location>
</feature>
<dbReference type="Pfam" id="PF23207">
    <property type="entry name" value="PH_SPO71"/>
    <property type="match status" value="1"/>
</dbReference>
<proteinExistence type="predicted"/>
<dbReference type="InterPro" id="IPR039486">
    <property type="entry name" value="Mug56/Spo71_PH"/>
</dbReference>
<evidence type="ECO:0000256" key="1">
    <source>
        <dbReference type="SAM" id="MobiDB-lite"/>
    </source>
</evidence>
<dbReference type="PANTHER" id="PTHR28076">
    <property type="entry name" value="SPORULATION-SPECIFIC PROTEIN 71"/>
    <property type="match status" value="1"/>
</dbReference>
<dbReference type="OrthoDB" id="5579281at2759"/>
<protein>
    <recommendedName>
        <fullName evidence="6">PH domain-containing protein</fullName>
    </recommendedName>
</protein>
<comment type="caution">
    <text evidence="4">The sequence shown here is derived from an EMBL/GenBank/DDBJ whole genome shotgun (WGS) entry which is preliminary data.</text>
</comment>
<organism evidence="4 5">
    <name type="scientific">Agrocybe chaxingu</name>
    <dbReference type="NCBI Taxonomy" id="84603"/>
    <lineage>
        <taxon>Eukaryota</taxon>
        <taxon>Fungi</taxon>
        <taxon>Dikarya</taxon>
        <taxon>Basidiomycota</taxon>
        <taxon>Agaricomycotina</taxon>
        <taxon>Agaricomycetes</taxon>
        <taxon>Agaricomycetidae</taxon>
        <taxon>Agaricales</taxon>
        <taxon>Agaricineae</taxon>
        <taxon>Strophariaceae</taxon>
        <taxon>Agrocybe</taxon>
    </lineage>
</organism>
<dbReference type="AlphaFoldDB" id="A0A9W8MZD9"/>
<gene>
    <name evidence="4" type="ORF">NLJ89_g1784</name>
</gene>
<dbReference type="InterPro" id="IPR040345">
    <property type="entry name" value="Mug56/Spo71"/>
</dbReference>
<evidence type="ECO:0000313" key="4">
    <source>
        <dbReference type="EMBL" id="KAJ3515389.1"/>
    </source>
</evidence>
<feature type="region of interest" description="Disordered" evidence="1">
    <location>
        <begin position="147"/>
        <end position="212"/>
    </location>
</feature>
<feature type="compositionally biased region" description="Polar residues" evidence="1">
    <location>
        <begin position="161"/>
        <end position="187"/>
    </location>
</feature>
<dbReference type="EMBL" id="JANKHO010000099">
    <property type="protein sequence ID" value="KAJ3515389.1"/>
    <property type="molecule type" value="Genomic_DNA"/>
</dbReference>
<feature type="compositionally biased region" description="Acidic residues" evidence="1">
    <location>
        <begin position="719"/>
        <end position="728"/>
    </location>
</feature>
<dbReference type="PANTHER" id="PTHR28076:SF1">
    <property type="entry name" value="PROSPORE MEMBRANE ADAPTER PROTEIN SPO71"/>
    <property type="match status" value="1"/>
</dbReference>
<keyword evidence="5" id="KW-1185">Reference proteome</keyword>